<gene>
    <name evidence="3" type="ORF">A3G33_05415</name>
</gene>
<dbReference type="GO" id="GO:0016787">
    <property type="term" value="F:hydrolase activity"/>
    <property type="evidence" value="ECO:0007669"/>
    <property type="project" value="UniProtKB-KW"/>
</dbReference>
<dbReference type="InterPro" id="IPR005135">
    <property type="entry name" value="Endo/exonuclease/phosphatase"/>
</dbReference>
<name>A0A1G1L0M2_9BACT</name>
<dbReference type="PANTHER" id="PTHR15822:SF23">
    <property type="entry name" value="ENDONUCLEASE_EXONUCLEASE_PHOSPHATASE FAMILY PROTEIN"/>
    <property type="match status" value="1"/>
</dbReference>
<dbReference type="SUPFAM" id="SSF56219">
    <property type="entry name" value="DNase I-like"/>
    <property type="match status" value="1"/>
</dbReference>
<feature type="domain" description="Endonuclease/exonuclease/phosphatase" evidence="2">
    <location>
        <begin position="6"/>
        <end position="235"/>
    </location>
</feature>
<dbReference type="InterPro" id="IPR051547">
    <property type="entry name" value="TDP2-like"/>
</dbReference>
<dbReference type="Proteomes" id="UP000178187">
    <property type="component" value="Unassembled WGS sequence"/>
</dbReference>
<evidence type="ECO:0000259" key="2">
    <source>
        <dbReference type="Pfam" id="PF03372"/>
    </source>
</evidence>
<organism evidence="3 4">
    <name type="scientific">Candidatus Danuiimicrobium aquiferis</name>
    <dbReference type="NCBI Taxonomy" id="1801832"/>
    <lineage>
        <taxon>Bacteria</taxon>
        <taxon>Pseudomonadati</taxon>
        <taxon>Candidatus Omnitrophota</taxon>
        <taxon>Candidatus Danuiimicrobium</taxon>
    </lineage>
</organism>
<dbReference type="Pfam" id="PF03372">
    <property type="entry name" value="Exo_endo_phos"/>
    <property type="match status" value="1"/>
</dbReference>
<dbReference type="PANTHER" id="PTHR15822">
    <property type="entry name" value="TRAF AND TNF RECEPTOR-ASSOCIATED PROTEIN"/>
    <property type="match status" value="1"/>
</dbReference>
<dbReference type="Gene3D" id="3.60.10.10">
    <property type="entry name" value="Endonuclease/exonuclease/phosphatase"/>
    <property type="match status" value="1"/>
</dbReference>
<comment type="caution">
    <text evidence="3">The sequence shown here is derived from an EMBL/GenBank/DDBJ whole genome shotgun (WGS) entry which is preliminary data.</text>
</comment>
<reference evidence="3 4" key="1">
    <citation type="journal article" date="2016" name="Nat. Commun.">
        <title>Thousands of microbial genomes shed light on interconnected biogeochemical processes in an aquifer system.</title>
        <authorList>
            <person name="Anantharaman K."/>
            <person name="Brown C.T."/>
            <person name="Hug L.A."/>
            <person name="Sharon I."/>
            <person name="Castelle C.J."/>
            <person name="Probst A.J."/>
            <person name="Thomas B.C."/>
            <person name="Singh A."/>
            <person name="Wilkins M.J."/>
            <person name="Karaoz U."/>
            <person name="Brodie E.L."/>
            <person name="Williams K.H."/>
            <person name="Hubbard S.S."/>
            <person name="Banfield J.F."/>
        </authorList>
    </citation>
    <scope>NUCLEOTIDE SEQUENCE [LARGE SCALE GENOMIC DNA]</scope>
</reference>
<proteinExistence type="predicted"/>
<evidence type="ECO:0000313" key="3">
    <source>
        <dbReference type="EMBL" id="OGW98712.1"/>
    </source>
</evidence>
<keyword evidence="1" id="KW-0378">Hydrolase</keyword>
<accession>A0A1G1L0M2</accession>
<evidence type="ECO:0000256" key="1">
    <source>
        <dbReference type="ARBA" id="ARBA00022801"/>
    </source>
</evidence>
<evidence type="ECO:0000313" key="4">
    <source>
        <dbReference type="Proteomes" id="UP000178187"/>
    </source>
</evidence>
<dbReference type="InterPro" id="IPR036691">
    <property type="entry name" value="Endo/exonu/phosph_ase_sf"/>
</dbReference>
<protein>
    <recommendedName>
        <fullName evidence="2">Endonuclease/exonuclease/phosphatase domain-containing protein</fullName>
    </recommendedName>
</protein>
<dbReference type="EMBL" id="MHFR01000031">
    <property type="protein sequence ID" value="OGW98712.1"/>
    <property type="molecule type" value="Genomic_DNA"/>
</dbReference>
<sequence length="245" mass="28116">MVNIITLNTWGACGPFEERWRFLLKELYKDSPDIVFLQEISNEKHLSDLQDKTSLPFSAMRREAGLAIATKFEIITHDVLIYDTRSPQEDYERAALIAEIKIGTHNILLANTHLAWRPDDELYRLGQVTELINFLKKKKMPAILAGDFNDVLQNTPLQTLVKEGYVDLFGALRPNDPSLTWDNLNPYMNYHSVKLPDRRIDFIFASKEFSASIPESKCRIILNQPNSNGIYASDHYGVFAQFAIH</sequence>
<dbReference type="AlphaFoldDB" id="A0A1G1L0M2"/>